<proteinExistence type="predicted"/>
<organism evidence="1 2">
    <name type="scientific">Nonomuraea mangrovi</name>
    <dbReference type="NCBI Taxonomy" id="2316207"/>
    <lineage>
        <taxon>Bacteria</taxon>
        <taxon>Bacillati</taxon>
        <taxon>Actinomycetota</taxon>
        <taxon>Actinomycetes</taxon>
        <taxon>Streptosporangiales</taxon>
        <taxon>Streptosporangiaceae</taxon>
        <taxon>Nonomuraea</taxon>
    </lineage>
</organism>
<dbReference type="EMBL" id="JBHUFV010000038">
    <property type="protein sequence ID" value="MFD1934951.1"/>
    <property type="molecule type" value="Genomic_DNA"/>
</dbReference>
<sequence length="73" mass="8320">MWAEDGEHVLQPPQEIRQVAAALGFDSSTLEARGYDAIETRVARSYERFVATGEFTFRARSDAVRLRDVVTFR</sequence>
<accession>A0ABW4SZT5</accession>
<protein>
    <submittedName>
        <fullName evidence="1">Uncharacterized protein</fullName>
    </submittedName>
</protein>
<reference evidence="2" key="1">
    <citation type="journal article" date="2019" name="Int. J. Syst. Evol. Microbiol.">
        <title>The Global Catalogue of Microorganisms (GCM) 10K type strain sequencing project: providing services to taxonomists for standard genome sequencing and annotation.</title>
        <authorList>
            <consortium name="The Broad Institute Genomics Platform"/>
            <consortium name="The Broad Institute Genome Sequencing Center for Infectious Disease"/>
            <person name="Wu L."/>
            <person name="Ma J."/>
        </authorList>
    </citation>
    <scope>NUCLEOTIDE SEQUENCE [LARGE SCALE GENOMIC DNA]</scope>
    <source>
        <strain evidence="2">ICMP 6774ER</strain>
    </source>
</reference>
<gene>
    <name evidence="1" type="ORF">ACFSKW_26105</name>
</gene>
<comment type="caution">
    <text evidence="1">The sequence shown here is derived from an EMBL/GenBank/DDBJ whole genome shotgun (WGS) entry which is preliminary data.</text>
</comment>
<name>A0ABW4SZT5_9ACTN</name>
<dbReference type="Proteomes" id="UP001597368">
    <property type="component" value="Unassembled WGS sequence"/>
</dbReference>
<evidence type="ECO:0000313" key="1">
    <source>
        <dbReference type="EMBL" id="MFD1934951.1"/>
    </source>
</evidence>
<dbReference type="RefSeq" id="WP_379575063.1">
    <property type="nucleotide sequence ID" value="NZ_JBHUFV010000038.1"/>
</dbReference>
<keyword evidence="2" id="KW-1185">Reference proteome</keyword>
<evidence type="ECO:0000313" key="2">
    <source>
        <dbReference type="Proteomes" id="UP001597368"/>
    </source>
</evidence>